<name>A0ABY5IWL0_9FLAO</name>
<keyword evidence="1" id="KW-1133">Transmembrane helix</keyword>
<accession>A0ABY5IWL0</accession>
<organism evidence="2 3">
    <name type="scientific">Flavobacterium cerinum</name>
    <dbReference type="NCBI Taxonomy" id="2502784"/>
    <lineage>
        <taxon>Bacteria</taxon>
        <taxon>Pseudomonadati</taxon>
        <taxon>Bacteroidota</taxon>
        <taxon>Flavobacteriia</taxon>
        <taxon>Flavobacteriales</taxon>
        <taxon>Flavobacteriaceae</taxon>
        <taxon>Flavobacterium</taxon>
    </lineage>
</organism>
<keyword evidence="1" id="KW-0812">Transmembrane</keyword>
<feature type="transmembrane region" description="Helical" evidence="1">
    <location>
        <begin position="82"/>
        <end position="105"/>
    </location>
</feature>
<protein>
    <submittedName>
        <fullName evidence="2">Exosortase F system-associated protein</fullName>
    </submittedName>
</protein>
<evidence type="ECO:0000313" key="3">
    <source>
        <dbReference type="Proteomes" id="UP001059844"/>
    </source>
</evidence>
<reference evidence="2" key="1">
    <citation type="submission" date="2022-07" db="EMBL/GenBank/DDBJ databases">
        <title>Isolation, identification, and degradation of a PFOSA degrading strain from sewage treatment plant.</title>
        <authorList>
            <person name="Zhang L."/>
            <person name="Huo Y."/>
        </authorList>
    </citation>
    <scope>NUCLEOTIDE SEQUENCE</scope>
    <source>
        <strain evidence="2">C1</strain>
    </source>
</reference>
<dbReference type="NCBIfam" id="TIGR04127">
    <property type="entry name" value="flavo_near_exo"/>
    <property type="match status" value="1"/>
</dbReference>
<evidence type="ECO:0000313" key="2">
    <source>
        <dbReference type="EMBL" id="UUC45739.1"/>
    </source>
</evidence>
<keyword evidence="1" id="KW-0472">Membrane</keyword>
<proteinExistence type="predicted"/>
<evidence type="ECO:0000256" key="1">
    <source>
        <dbReference type="SAM" id="Phobius"/>
    </source>
</evidence>
<feature type="transmembrane region" description="Helical" evidence="1">
    <location>
        <begin position="117"/>
        <end position="138"/>
    </location>
</feature>
<feature type="transmembrane region" description="Helical" evidence="1">
    <location>
        <begin position="59"/>
        <end position="77"/>
    </location>
</feature>
<dbReference type="InterPro" id="IPR026414">
    <property type="entry name" value="ExosoTase_F-assoc_memb"/>
</dbReference>
<sequence length="143" mass="16725">MWKNKRTILGVGIAILLLALIRTFETELFYDPFLDFFKGTFQNAVLPSYDTGNLLGSLSLRYGLNTILSLIIIYLFFKDRGLVWFSGILFLFFYVGLLTAFIVLLKSSDKPDYMTLFYIRRFLIQPLLLILFLPAFYYQKKKS</sequence>
<dbReference type="Proteomes" id="UP001059844">
    <property type="component" value="Chromosome"/>
</dbReference>
<gene>
    <name evidence="2" type="ORF">NOX80_00670</name>
</gene>
<dbReference type="EMBL" id="CP101751">
    <property type="protein sequence ID" value="UUC45739.1"/>
    <property type="molecule type" value="Genomic_DNA"/>
</dbReference>
<keyword evidence="3" id="KW-1185">Reference proteome</keyword>